<gene>
    <name evidence="1" type="ORF">SAMN02745216_02598</name>
</gene>
<sequence>MSKLMQIKDLVQNLVDKGATTVEEIHKAVADMPFDALKKIDPGADAAESARQFHHQTVGGVYNLIRKINQEVGAFAEEILDGVDQTRDDSENY</sequence>
<organism evidence="1 2">
    <name type="scientific">Desulfatibacillum alkenivorans DSM 16219</name>
    <dbReference type="NCBI Taxonomy" id="1121393"/>
    <lineage>
        <taxon>Bacteria</taxon>
        <taxon>Pseudomonadati</taxon>
        <taxon>Thermodesulfobacteriota</taxon>
        <taxon>Desulfobacteria</taxon>
        <taxon>Desulfobacterales</taxon>
        <taxon>Desulfatibacillaceae</taxon>
        <taxon>Desulfatibacillum</taxon>
    </lineage>
</organism>
<dbReference type="AlphaFoldDB" id="A0A1M6NIK3"/>
<keyword evidence="2" id="KW-1185">Reference proteome</keyword>
<evidence type="ECO:0000313" key="2">
    <source>
        <dbReference type="Proteomes" id="UP000183994"/>
    </source>
</evidence>
<dbReference type="Proteomes" id="UP000183994">
    <property type="component" value="Unassembled WGS sequence"/>
</dbReference>
<name>A0A1M6NIK3_9BACT</name>
<reference evidence="2" key="1">
    <citation type="submission" date="2016-11" db="EMBL/GenBank/DDBJ databases">
        <authorList>
            <person name="Varghese N."/>
            <person name="Submissions S."/>
        </authorList>
    </citation>
    <scope>NUCLEOTIDE SEQUENCE [LARGE SCALE GENOMIC DNA]</scope>
    <source>
        <strain evidence="2">DSM 16219</strain>
    </source>
</reference>
<accession>A0A1M6NIK3</accession>
<dbReference type="RefSeq" id="WP_073476458.1">
    <property type="nucleotide sequence ID" value="NZ_FQZU01000015.1"/>
</dbReference>
<dbReference type="OrthoDB" id="5519421at2"/>
<protein>
    <submittedName>
        <fullName evidence="1">Uncharacterized protein</fullName>
    </submittedName>
</protein>
<proteinExistence type="predicted"/>
<dbReference type="EMBL" id="FQZU01000015">
    <property type="protein sequence ID" value="SHJ95539.1"/>
    <property type="molecule type" value="Genomic_DNA"/>
</dbReference>
<evidence type="ECO:0000313" key="1">
    <source>
        <dbReference type="EMBL" id="SHJ95539.1"/>
    </source>
</evidence>